<organism evidence="4 5">
    <name type="scientific">Eiseniibacteriota bacterium</name>
    <dbReference type="NCBI Taxonomy" id="2212470"/>
    <lineage>
        <taxon>Bacteria</taxon>
        <taxon>Candidatus Eiseniibacteriota</taxon>
    </lineage>
</organism>
<comment type="similarity">
    <text evidence="1 2">Belongs to the small heat shock protein (HSP20) family.</text>
</comment>
<dbReference type="EMBL" id="VBPB01000076">
    <property type="protein sequence ID" value="TMQ73266.1"/>
    <property type="molecule type" value="Genomic_DNA"/>
</dbReference>
<dbReference type="AlphaFoldDB" id="A0A538UBJ4"/>
<dbReference type="SUPFAM" id="SSF49764">
    <property type="entry name" value="HSP20-like chaperones"/>
    <property type="match status" value="1"/>
</dbReference>
<comment type="caution">
    <text evidence="4">The sequence shown here is derived from an EMBL/GenBank/DDBJ whole genome shotgun (WGS) entry which is preliminary data.</text>
</comment>
<protein>
    <submittedName>
        <fullName evidence="4">Hsp20/alpha crystallin family protein</fullName>
    </submittedName>
</protein>
<gene>
    <name evidence="4" type="ORF">E6K81_05160</name>
</gene>
<accession>A0A538UBJ4</accession>
<dbReference type="InterPro" id="IPR008978">
    <property type="entry name" value="HSP20-like_chaperone"/>
</dbReference>
<dbReference type="PROSITE" id="PS01031">
    <property type="entry name" value="SHSP"/>
    <property type="match status" value="1"/>
</dbReference>
<evidence type="ECO:0000256" key="1">
    <source>
        <dbReference type="PROSITE-ProRule" id="PRU00285"/>
    </source>
</evidence>
<reference evidence="4 5" key="1">
    <citation type="journal article" date="2019" name="Nat. Microbiol.">
        <title>Mediterranean grassland soil C-N compound turnover is dependent on rainfall and depth, and is mediated by genomically divergent microorganisms.</title>
        <authorList>
            <person name="Diamond S."/>
            <person name="Andeer P.F."/>
            <person name="Li Z."/>
            <person name="Crits-Christoph A."/>
            <person name="Burstein D."/>
            <person name="Anantharaman K."/>
            <person name="Lane K.R."/>
            <person name="Thomas B.C."/>
            <person name="Pan C."/>
            <person name="Northen T.R."/>
            <person name="Banfield J.F."/>
        </authorList>
    </citation>
    <scope>NUCLEOTIDE SEQUENCE [LARGE SCALE GENOMIC DNA]</scope>
    <source>
        <strain evidence="4">WS_11</strain>
    </source>
</reference>
<sequence length="152" mass="17082">MTLIRWNPVPVTPLRELTSIQDEVNRLFDGLFTRGSARGDLNALFTPAVDIEETPEEFVVRMDLPGVSQKDVKVSLMADTLTIRGERRAESLSKDGNPTRLERVYGTFERSFTLGSHVKSDGVKAHYRDGVLEVRVPKAEQARTKEIEIQLG</sequence>
<proteinExistence type="inferred from homology"/>
<dbReference type="InterPro" id="IPR031107">
    <property type="entry name" value="Small_HSP"/>
</dbReference>
<evidence type="ECO:0000313" key="5">
    <source>
        <dbReference type="Proteomes" id="UP000319771"/>
    </source>
</evidence>
<name>A0A538UBJ4_UNCEI</name>
<evidence type="ECO:0000256" key="2">
    <source>
        <dbReference type="RuleBase" id="RU003616"/>
    </source>
</evidence>
<feature type="domain" description="SHSP" evidence="3">
    <location>
        <begin position="40"/>
        <end position="152"/>
    </location>
</feature>
<dbReference type="Pfam" id="PF00011">
    <property type="entry name" value="HSP20"/>
    <property type="match status" value="1"/>
</dbReference>
<dbReference type="PANTHER" id="PTHR11527">
    <property type="entry name" value="HEAT-SHOCK PROTEIN 20 FAMILY MEMBER"/>
    <property type="match status" value="1"/>
</dbReference>
<evidence type="ECO:0000259" key="3">
    <source>
        <dbReference type="PROSITE" id="PS01031"/>
    </source>
</evidence>
<dbReference type="Proteomes" id="UP000319771">
    <property type="component" value="Unassembled WGS sequence"/>
</dbReference>
<dbReference type="CDD" id="cd06464">
    <property type="entry name" value="ACD_sHsps-like"/>
    <property type="match status" value="1"/>
</dbReference>
<dbReference type="Gene3D" id="2.60.40.790">
    <property type="match status" value="1"/>
</dbReference>
<dbReference type="InterPro" id="IPR002068">
    <property type="entry name" value="A-crystallin/Hsp20_dom"/>
</dbReference>
<evidence type="ECO:0000313" key="4">
    <source>
        <dbReference type="EMBL" id="TMQ73266.1"/>
    </source>
</evidence>